<reference evidence="2 3" key="1">
    <citation type="submission" date="2024-01" db="EMBL/GenBank/DDBJ databases">
        <title>The genomes of 5 underutilized Papilionoideae crops provide insights into root nodulation and disease resistanc.</title>
        <authorList>
            <person name="Jiang F."/>
        </authorList>
    </citation>
    <scope>NUCLEOTIDE SEQUENCE [LARGE SCALE GENOMIC DNA]</scope>
    <source>
        <strain evidence="2">LVBAO_FW01</strain>
        <tissue evidence="2">Leaves</tissue>
    </source>
</reference>
<protein>
    <submittedName>
        <fullName evidence="2">Uncharacterized protein</fullName>
    </submittedName>
</protein>
<organism evidence="2 3">
    <name type="scientific">Canavalia gladiata</name>
    <name type="common">Sword bean</name>
    <name type="synonym">Dolichos gladiatus</name>
    <dbReference type="NCBI Taxonomy" id="3824"/>
    <lineage>
        <taxon>Eukaryota</taxon>
        <taxon>Viridiplantae</taxon>
        <taxon>Streptophyta</taxon>
        <taxon>Embryophyta</taxon>
        <taxon>Tracheophyta</taxon>
        <taxon>Spermatophyta</taxon>
        <taxon>Magnoliopsida</taxon>
        <taxon>eudicotyledons</taxon>
        <taxon>Gunneridae</taxon>
        <taxon>Pentapetalae</taxon>
        <taxon>rosids</taxon>
        <taxon>fabids</taxon>
        <taxon>Fabales</taxon>
        <taxon>Fabaceae</taxon>
        <taxon>Papilionoideae</taxon>
        <taxon>50 kb inversion clade</taxon>
        <taxon>NPAAA clade</taxon>
        <taxon>indigoferoid/millettioid clade</taxon>
        <taxon>Phaseoleae</taxon>
        <taxon>Canavalia</taxon>
    </lineage>
</organism>
<sequence>MHYFSPSSSGSFVLQLLYWSTLDSNMFHEFLGGSCLCNCAVFLTFFFSEAREKHRQTSLQLWIWEKNDDILLCAATDCSWSRNLSCVNGFLIHLLWRCGKSLRDVYNVIVSSEFILMFDCGWAFELNCFFY</sequence>
<dbReference type="AlphaFoldDB" id="A0AAN9QBL7"/>
<comment type="caution">
    <text evidence="2">The sequence shown here is derived from an EMBL/GenBank/DDBJ whole genome shotgun (WGS) entry which is preliminary data.</text>
</comment>
<keyword evidence="1" id="KW-0812">Transmembrane</keyword>
<gene>
    <name evidence="2" type="ORF">VNO77_29342</name>
</gene>
<dbReference type="Proteomes" id="UP001367508">
    <property type="component" value="Unassembled WGS sequence"/>
</dbReference>
<evidence type="ECO:0000313" key="2">
    <source>
        <dbReference type="EMBL" id="KAK7325188.1"/>
    </source>
</evidence>
<accession>A0AAN9QBL7</accession>
<keyword evidence="3" id="KW-1185">Reference proteome</keyword>
<keyword evidence="1" id="KW-1133">Transmembrane helix</keyword>
<dbReference type="EMBL" id="JAYMYQ010000006">
    <property type="protein sequence ID" value="KAK7325188.1"/>
    <property type="molecule type" value="Genomic_DNA"/>
</dbReference>
<proteinExistence type="predicted"/>
<feature type="transmembrane region" description="Helical" evidence="1">
    <location>
        <begin position="26"/>
        <end position="47"/>
    </location>
</feature>
<keyword evidence="1" id="KW-0472">Membrane</keyword>
<evidence type="ECO:0000256" key="1">
    <source>
        <dbReference type="SAM" id="Phobius"/>
    </source>
</evidence>
<name>A0AAN9QBL7_CANGL</name>
<evidence type="ECO:0000313" key="3">
    <source>
        <dbReference type="Proteomes" id="UP001367508"/>
    </source>
</evidence>